<evidence type="ECO:0000313" key="1">
    <source>
        <dbReference type="EMBL" id="KAI9169338.1"/>
    </source>
</evidence>
<keyword evidence="2" id="KW-1185">Reference proteome</keyword>
<reference evidence="1" key="1">
    <citation type="journal article" date="2022" name="Plant J.">
        <title>Strategies of tolerance reflected in two North American maple genomes.</title>
        <authorList>
            <person name="McEvoy S.L."/>
            <person name="Sezen U.U."/>
            <person name="Trouern-Trend A."/>
            <person name="McMahon S.M."/>
            <person name="Schaberg P.G."/>
            <person name="Yang J."/>
            <person name="Wegrzyn J.L."/>
            <person name="Swenson N.G."/>
        </authorList>
    </citation>
    <scope>NUCLEOTIDE SEQUENCE</scope>
    <source>
        <strain evidence="1">91603</strain>
    </source>
</reference>
<protein>
    <submittedName>
        <fullName evidence="1">Uncharacterized protein</fullName>
    </submittedName>
</protein>
<name>A0AAD5NN63_ACENE</name>
<dbReference type="EMBL" id="JAJSOW010000104">
    <property type="protein sequence ID" value="KAI9169338.1"/>
    <property type="molecule type" value="Genomic_DNA"/>
</dbReference>
<comment type="caution">
    <text evidence="1">The sequence shown here is derived from an EMBL/GenBank/DDBJ whole genome shotgun (WGS) entry which is preliminary data.</text>
</comment>
<reference evidence="1" key="2">
    <citation type="submission" date="2023-02" db="EMBL/GenBank/DDBJ databases">
        <authorList>
            <person name="Swenson N.G."/>
            <person name="Wegrzyn J.L."/>
            <person name="Mcevoy S.L."/>
        </authorList>
    </citation>
    <scope>NUCLEOTIDE SEQUENCE</scope>
    <source>
        <strain evidence="1">91603</strain>
        <tissue evidence="1">Leaf</tissue>
    </source>
</reference>
<accession>A0AAD5NN63</accession>
<organism evidence="1 2">
    <name type="scientific">Acer negundo</name>
    <name type="common">Box elder</name>
    <dbReference type="NCBI Taxonomy" id="4023"/>
    <lineage>
        <taxon>Eukaryota</taxon>
        <taxon>Viridiplantae</taxon>
        <taxon>Streptophyta</taxon>
        <taxon>Embryophyta</taxon>
        <taxon>Tracheophyta</taxon>
        <taxon>Spermatophyta</taxon>
        <taxon>Magnoliopsida</taxon>
        <taxon>eudicotyledons</taxon>
        <taxon>Gunneridae</taxon>
        <taxon>Pentapetalae</taxon>
        <taxon>rosids</taxon>
        <taxon>malvids</taxon>
        <taxon>Sapindales</taxon>
        <taxon>Sapindaceae</taxon>
        <taxon>Hippocastanoideae</taxon>
        <taxon>Acereae</taxon>
        <taxon>Acer</taxon>
    </lineage>
</organism>
<evidence type="ECO:0000313" key="2">
    <source>
        <dbReference type="Proteomes" id="UP001064489"/>
    </source>
</evidence>
<dbReference type="AlphaFoldDB" id="A0AAD5NN63"/>
<gene>
    <name evidence="1" type="ORF">LWI28_010823</name>
</gene>
<proteinExistence type="predicted"/>
<dbReference type="Proteomes" id="UP001064489">
    <property type="component" value="Chromosome 7"/>
</dbReference>
<sequence length="117" mass="13474">MGAVEAVYTKCLEEIEKREKIPDLFDLLCMRQIVLLGDHDDIASRIKVIEVCKRGLRIENPTESGVEQLFSEDRVLLSNESRIESEKKTIMMRLPVAETQKSNKFVAKRAVEVVYMM</sequence>